<sequence length="375" mass="41091">MRTVSKGACVAALVLAIPACSHATRITGIDVVSLMQRERIARMGPQWPEGYGTASLMRDILVDPASPYSDTKASPDLLNELHWRATLDALGNRVASEREALEVLYWDLGVTKAPPQVGTEAAAARSFRDPFVAAGARKADVDADIFWHMLDVTGYAHSTKAAYYAVALQILRRQMQDIVPERRAALGVHADVFARVMAARQDEEMSPHDLRYLSALVQHRMLHWRPGGRASTGLRELPVAYRIARIAAAYRDARGYFTGPPCHLDGSPVMRTAGTGAEGDRRDLCFAGATDRAVHRWYVEEVRFQAMPRPRRPPEHTSLFSAIALLALPLLEMAPVLEFVEAVVADELVAAEAIEAEDAAAATDRADLMTCLAPE</sequence>
<keyword evidence="1" id="KW-0732">Signal</keyword>
<proteinExistence type="predicted"/>
<protein>
    <submittedName>
        <fullName evidence="2">Uncharacterized protein</fullName>
    </submittedName>
</protein>
<keyword evidence="3" id="KW-1185">Reference proteome</keyword>
<reference evidence="2 3" key="1">
    <citation type="journal article" date="2011" name="Curr. Microbiol.">
        <title>Luteibacter jiangsuensis sp. nov.: a methamidophos-degrading bacterium isolated from a methamidophos-manufacturing factory.</title>
        <authorList>
            <person name="Wang L."/>
            <person name="Wang G.L."/>
            <person name="Li S.P."/>
            <person name="Jiang J.D."/>
        </authorList>
    </citation>
    <scope>NUCLEOTIDE SEQUENCE [LARGE SCALE GENOMIC DNA]</scope>
    <source>
        <strain evidence="2 3">CGMCC 1.10133</strain>
    </source>
</reference>
<feature type="signal peptide" evidence="1">
    <location>
        <begin position="1"/>
        <end position="23"/>
    </location>
</feature>
<dbReference type="Proteomes" id="UP001429601">
    <property type="component" value="Unassembled WGS sequence"/>
</dbReference>
<evidence type="ECO:0000313" key="2">
    <source>
        <dbReference type="EMBL" id="NID04545.1"/>
    </source>
</evidence>
<feature type="chain" id="PRO_5046364191" evidence="1">
    <location>
        <begin position="24"/>
        <end position="375"/>
    </location>
</feature>
<gene>
    <name evidence="2" type="ORF">HBF26_06590</name>
</gene>
<evidence type="ECO:0000256" key="1">
    <source>
        <dbReference type="SAM" id="SignalP"/>
    </source>
</evidence>
<dbReference type="EMBL" id="JAAQQR010000002">
    <property type="protein sequence ID" value="NID04545.1"/>
    <property type="molecule type" value="Genomic_DNA"/>
</dbReference>
<accession>A0ABX0Q291</accession>
<name>A0ABX0Q291_9GAMM</name>
<dbReference type="RefSeq" id="WP_167124259.1">
    <property type="nucleotide sequence ID" value="NZ_JAAQQR010000002.1"/>
</dbReference>
<organism evidence="2 3">
    <name type="scientific">Luteibacter jiangsuensis</name>
    <dbReference type="NCBI Taxonomy" id="637577"/>
    <lineage>
        <taxon>Bacteria</taxon>
        <taxon>Pseudomonadati</taxon>
        <taxon>Pseudomonadota</taxon>
        <taxon>Gammaproteobacteria</taxon>
        <taxon>Lysobacterales</taxon>
        <taxon>Rhodanobacteraceae</taxon>
        <taxon>Luteibacter</taxon>
    </lineage>
</organism>
<comment type="caution">
    <text evidence="2">The sequence shown here is derived from an EMBL/GenBank/DDBJ whole genome shotgun (WGS) entry which is preliminary data.</text>
</comment>
<evidence type="ECO:0000313" key="3">
    <source>
        <dbReference type="Proteomes" id="UP001429601"/>
    </source>
</evidence>